<dbReference type="Pfam" id="PF00454">
    <property type="entry name" value="PI3_PI4_kinase"/>
    <property type="match status" value="1"/>
</dbReference>
<feature type="region of interest" description="Disordered" evidence="8">
    <location>
        <begin position="823"/>
        <end position="876"/>
    </location>
</feature>
<feature type="region of interest" description="Disordered" evidence="8">
    <location>
        <begin position="963"/>
        <end position="991"/>
    </location>
</feature>
<evidence type="ECO:0000256" key="3">
    <source>
        <dbReference type="ARBA" id="ARBA00022679"/>
    </source>
</evidence>
<name>A0A0L0BVQ0_LUCCU</name>
<evidence type="ECO:0000256" key="6">
    <source>
        <dbReference type="ARBA" id="ARBA00037860"/>
    </source>
</evidence>
<evidence type="ECO:0000259" key="9">
    <source>
        <dbReference type="PROSITE" id="PS50290"/>
    </source>
</evidence>
<evidence type="ECO:0000256" key="7">
    <source>
        <dbReference type="ARBA" id="ARBA00039877"/>
    </source>
</evidence>
<dbReference type="FunFam" id="1.10.1070.11:FF:000004">
    <property type="entry name" value="Phosphatidylinositol 4-kinase, catalytic, beta"/>
    <property type="match status" value="1"/>
</dbReference>
<dbReference type="PROSITE" id="PS51545">
    <property type="entry name" value="PIK_HELICAL"/>
    <property type="match status" value="1"/>
</dbReference>
<dbReference type="GO" id="GO:0048015">
    <property type="term" value="P:phosphatidylinositol-mediated signaling"/>
    <property type="evidence" value="ECO:0007669"/>
    <property type="project" value="TreeGrafter"/>
</dbReference>
<comment type="catalytic activity">
    <reaction evidence="5">
        <text>a 1,2-diacyl-sn-glycero-3-phospho-(1D-myo-inositol) + ATP = a 1,2-diacyl-sn-glycero-3-phospho-(1D-myo-inositol 4-phosphate) + ADP + H(+)</text>
        <dbReference type="Rhea" id="RHEA:19877"/>
        <dbReference type="ChEBI" id="CHEBI:15378"/>
        <dbReference type="ChEBI" id="CHEBI:30616"/>
        <dbReference type="ChEBI" id="CHEBI:57880"/>
        <dbReference type="ChEBI" id="CHEBI:58178"/>
        <dbReference type="ChEBI" id="CHEBI:456216"/>
        <dbReference type="EC" id="2.7.1.67"/>
    </reaction>
    <physiologicalReaction direction="left-to-right" evidence="5">
        <dbReference type="Rhea" id="RHEA:19878"/>
    </physiologicalReaction>
</comment>
<dbReference type="OrthoDB" id="10264149at2759"/>
<feature type="region of interest" description="Disordered" evidence="8">
    <location>
        <begin position="614"/>
        <end position="653"/>
    </location>
</feature>
<feature type="compositionally biased region" description="Polar residues" evidence="8">
    <location>
        <begin position="823"/>
        <end position="837"/>
    </location>
</feature>
<feature type="compositionally biased region" description="Polar residues" evidence="8">
    <location>
        <begin position="364"/>
        <end position="376"/>
    </location>
</feature>
<dbReference type="InterPro" id="IPR036940">
    <property type="entry name" value="PI3/4_kinase_cat_sf"/>
</dbReference>
<dbReference type="GO" id="GO:0005741">
    <property type="term" value="C:mitochondrial outer membrane"/>
    <property type="evidence" value="ECO:0007669"/>
    <property type="project" value="UniProtKB-SubCell"/>
</dbReference>
<feature type="compositionally biased region" description="Polar residues" evidence="8">
    <location>
        <begin position="167"/>
        <end position="179"/>
    </location>
</feature>
<feature type="domain" description="PI3K/PI4K catalytic" evidence="9">
    <location>
        <begin position="1594"/>
        <end position="1862"/>
    </location>
</feature>
<feature type="region of interest" description="Disordered" evidence="8">
    <location>
        <begin position="231"/>
        <end position="273"/>
    </location>
</feature>
<evidence type="ECO:0000256" key="5">
    <source>
        <dbReference type="ARBA" id="ARBA00036767"/>
    </source>
</evidence>
<feature type="compositionally biased region" description="Polar residues" evidence="8">
    <location>
        <begin position="13"/>
        <end position="30"/>
    </location>
</feature>
<dbReference type="PANTHER" id="PTHR10048:SF22">
    <property type="entry name" value="PHOSPHATIDYLINOSITOL 4-KINASE BETA"/>
    <property type="match status" value="1"/>
</dbReference>
<dbReference type="GO" id="GO:0004430">
    <property type="term" value="F:1-phosphatidylinositol 4-kinase activity"/>
    <property type="evidence" value="ECO:0007669"/>
    <property type="project" value="UniProtKB-EC"/>
</dbReference>
<feature type="region of interest" description="Disordered" evidence="8">
    <location>
        <begin position="902"/>
        <end position="936"/>
    </location>
</feature>
<dbReference type="InterPro" id="IPR018936">
    <property type="entry name" value="PI3/4_kinase_CS"/>
</dbReference>
<dbReference type="InterPro" id="IPR000403">
    <property type="entry name" value="PI3/4_kinase_cat_dom"/>
</dbReference>
<dbReference type="CDD" id="cd05168">
    <property type="entry name" value="PI4Kc_III_beta"/>
    <property type="match status" value="1"/>
</dbReference>
<evidence type="ECO:0000259" key="10">
    <source>
        <dbReference type="PROSITE" id="PS51545"/>
    </source>
</evidence>
<evidence type="ECO:0000256" key="2">
    <source>
        <dbReference type="ARBA" id="ARBA00012169"/>
    </source>
</evidence>
<evidence type="ECO:0000256" key="8">
    <source>
        <dbReference type="SAM" id="MobiDB-lite"/>
    </source>
</evidence>
<evidence type="ECO:0000256" key="4">
    <source>
        <dbReference type="ARBA" id="ARBA00022777"/>
    </source>
</evidence>
<feature type="domain" description="PIK helical" evidence="10">
    <location>
        <begin position="983"/>
        <end position="1184"/>
    </location>
</feature>
<accession>A0A0L0BVQ0</accession>
<feature type="region of interest" description="Disordered" evidence="8">
    <location>
        <begin position="402"/>
        <end position="435"/>
    </location>
</feature>
<dbReference type="Gene3D" id="3.30.1010.10">
    <property type="entry name" value="Phosphatidylinositol 3-kinase Catalytic Subunit, Chain A, domain 4"/>
    <property type="match status" value="1"/>
</dbReference>
<dbReference type="PROSITE" id="PS00916">
    <property type="entry name" value="PI3_4_KINASE_2"/>
    <property type="match status" value="1"/>
</dbReference>
<dbReference type="PROSITE" id="PS00915">
    <property type="entry name" value="PI3_4_KINASE_1"/>
    <property type="match status" value="1"/>
</dbReference>
<dbReference type="InterPro" id="IPR011009">
    <property type="entry name" value="Kinase-like_dom_sf"/>
</dbReference>
<dbReference type="Proteomes" id="UP000037069">
    <property type="component" value="Unassembled WGS sequence"/>
</dbReference>
<dbReference type="OMA" id="GCTCFQT"/>
<keyword evidence="12" id="KW-1185">Reference proteome</keyword>
<comment type="subcellular location">
    <subcellularLocation>
        <location evidence="1">Mitochondrion outer membrane</location>
        <topology evidence="1">Peripheral membrane protein</topology>
    </subcellularLocation>
    <subcellularLocation>
        <location evidence="6">Rough endoplasmic reticulum membrane</location>
        <topology evidence="6">Peripheral membrane protein</topology>
    </subcellularLocation>
</comment>
<dbReference type="GO" id="GO:0030867">
    <property type="term" value="C:rough endoplasmic reticulum membrane"/>
    <property type="evidence" value="ECO:0007669"/>
    <property type="project" value="UniProtKB-SubCell"/>
</dbReference>
<dbReference type="InterPro" id="IPR057754">
    <property type="entry name" value="PI4-kinase_beta/PIK1_cat"/>
</dbReference>
<keyword evidence="4" id="KW-0418">Kinase</keyword>
<feature type="compositionally biased region" description="Low complexity" evidence="8">
    <location>
        <begin position="353"/>
        <end position="363"/>
    </location>
</feature>
<dbReference type="GO" id="GO:0046854">
    <property type="term" value="P:phosphatidylinositol phosphate biosynthetic process"/>
    <property type="evidence" value="ECO:0007669"/>
    <property type="project" value="InterPro"/>
</dbReference>
<feature type="compositionally biased region" description="Polar residues" evidence="8">
    <location>
        <begin position="844"/>
        <end position="853"/>
    </location>
</feature>
<feature type="compositionally biased region" description="Low complexity" evidence="8">
    <location>
        <begin position="190"/>
        <end position="210"/>
    </location>
</feature>
<proteinExistence type="predicted"/>
<feature type="region of interest" description="Disordered" evidence="8">
    <location>
        <begin position="353"/>
        <end position="382"/>
    </location>
</feature>
<reference evidence="11 12" key="1">
    <citation type="journal article" date="2015" name="Nat. Commun.">
        <title>Lucilia cuprina genome unlocks parasitic fly biology to underpin future interventions.</title>
        <authorList>
            <person name="Anstead C.A."/>
            <person name="Korhonen P.K."/>
            <person name="Young N.D."/>
            <person name="Hall R.S."/>
            <person name="Jex A.R."/>
            <person name="Murali S.C."/>
            <person name="Hughes D.S."/>
            <person name="Lee S.F."/>
            <person name="Perry T."/>
            <person name="Stroehlein A.J."/>
            <person name="Ansell B.R."/>
            <person name="Breugelmans B."/>
            <person name="Hofmann A."/>
            <person name="Qu J."/>
            <person name="Dugan S."/>
            <person name="Lee S.L."/>
            <person name="Chao H."/>
            <person name="Dinh H."/>
            <person name="Han Y."/>
            <person name="Doddapaneni H.V."/>
            <person name="Worley K.C."/>
            <person name="Muzny D.M."/>
            <person name="Ioannidis P."/>
            <person name="Waterhouse R.M."/>
            <person name="Zdobnov E.M."/>
            <person name="James P.J."/>
            <person name="Bagnall N.H."/>
            <person name="Kotze A.C."/>
            <person name="Gibbs R.A."/>
            <person name="Richards S."/>
            <person name="Batterham P."/>
            <person name="Gasser R.B."/>
        </authorList>
    </citation>
    <scope>NUCLEOTIDE SEQUENCE [LARGE SCALE GENOMIC DNA]</scope>
    <source>
        <strain evidence="11 12">LS</strain>
        <tissue evidence="11">Full body</tissue>
    </source>
</reference>
<feature type="compositionally biased region" description="Polar residues" evidence="8">
    <location>
        <begin position="863"/>
        <end position="873"/>
    </location>
</feature>
<dbReference type="PROSITE" id="PS50290">
    <property type="entry name" value="PI3_4_KINASE_3"/>
    <property type="match status" value="1"/>
</dbReference>
<dbReference type="Gene3D" id="1.10.1070.11">
    <property type="entry name" value="Phosphatidylinositol 3-/4-kinase, catalytic domain"/>
    <property type="match status" value="1"/>
</dbReference>
<feature type="compositionally biased region" description="Low complexity" evidence="8">
    <location>
        <begin position="1480"/>
        <end position="1498"/>
    </location>
</feature>
<dbReference type="PANTHER" id="PTHR10048">
    <property type="entry name" value="PHOSPHATIDYLINOSITOL KINASE"/>
    <property type="match status" value="1"/>
</dbReference>
<evidence type="ECO:0000313" key="12">
    <source>
        <dbReference type="Proteomes" id="UP000037069"/>
    </source>
</evidence>
<feature type="region of interest" description="Disordered" evidence="8">
    <location>
        <begin position="9"/>
        <end position="30"/>
    </location>
</feature>
<sequence>MNSVISAFKAKKNSSQQANNITGSNTNGCNDNKHNNLSMIANTLTTSSSKKKAINAQDNSYQYLRHIREIDTATKLLSPIVGADDLLETDMHNFRPVTAAVAGVDVVDHVPLQTVRLTPNSLETSSLADCNMNGGKGVLTNTQMENGNCQDSLEECINDGYTSISNGQHSLTSSPTSHLNELDDDESEHSITACTSTTSSSSSDQSNSTVVHSPIAPTAIAAAANNKSQQALNSSTTATANTSANLPSPAKSLNLSLNSNTSSPSLMSSSSSISVSSNSNTSLALCNSGPSSCSSATGCDISSSSNDYSQPSSPTLVTRRSSQSSTSSEYVPAFLKSSHVTLPIIMPNSSSSLASLPPNSNQSIGGTPVNSAATTPKHTRYSKPRLSLSRFINHSMPSVHGRPNLSLAAGTPGSSINGGASGGNGGNPPKRASTHQRNLSLDFRSMGILLPPVSQVTNTRINLTQHHRNRSLDSALQRIPEVEVSSPNAESENTFCTPSILGSTMCSKIVTTAANVTAALTTTQTPALTSSTTTNASTAAAVNAAASSSSPSSCSAYEKAAIETVSTTEPTSILTALQSTTAGAGSRGGGEVGALHNDINNTVIVEPYCPSARLRPKSSDSATSSSSSTVQRAASSASNASSNASSTNSSFASGSNNALAVITGSNHVNQNGKKREDLTSLGSDDSGIICGSDSDQISLNRIRHSHESLDSGEMDNEEECMDMLETTSMDEEYNMLQSDLRFYQSPDTDCRTLRPSKKKHSNIIQQHPDNNVDKTLNADDMSGEVDDDMEAGGEGDTISERQRYREMNMSQAAINMEKCKISTNSDNTMQNDNTSTDVVDCPTPTLNTNTPAVATTAIGGSSGNKTPSTPSESSKNDVLFKNFFGATKNAIFRTAQSIIENHEKKNASKQNQKSTEENTNTAGGAATPTEQIKSPTDISKKKEFFSLLTTKKAAAAAAAAALANTPVTTPSTPGQEQAGINEKSNDKDNTTATTECMEKTLSLQVPNATSSSSSFNSIINNNSLTVTKSSSISSLNKLKVPGVVKCFIKERPTTSQDLANQQKTEKGPSGLLRFFESPVFNIHFAIHYLFYSKEPGVLSFIGNKIFSFPDQEVDLYIPQLIVMYIQMDELAEVLDPYLTIRCRKSVDFSLKCLWLLEAYNYQHVDTMGSRKSQLALMKEIFSKKERKQLSKADVKETAVSQLAQPAAAAVPGVVSPLTKKTHHRSQSDATVLLADSRRANSNLSISNRLYQQPPYTTQTLPTTPAKLCLGDLTSGRAFDNGCTCFETVRGQVNDLLGHKTVCSCSAPKTAPQKEFMKALINVGKNLTNLPSKAEKTSALRMFLNLINKNLPARVWLPLYSDIPHHVVRITEEKTAVLNSKDKTPYIIYVEVVEVPDIYSSSLIPKMMPSLRHTKSEEHLEGGLTTNTTCQHSQHHQHHAICSRTSSCSSHSGSSTCRRKKEKLMSESSTGISGEQQQQCSSTEHNTTTTTNTAASSSSVGGCLAPPQLNEDDVWSQEDDEITAQYLHMRKMRSQSERDAISQMSLDSCDSRDQGMPVLFNIGDVRTRHCNNLNCENTKSFSNDPEDPSAAALKEPWHEKEKQIRESSPYGHLSNWRLLSAIVKCGDDLRQELMATQLLHMFKIIWQEEHVDLWVRPYKIVCLSNDSGLIEPILNTVSLHQIKKNSNKSLRDYFIDEYGPTESDAFRLAQKNFVQSCAAYCLISYLLQVKDRHNGNILLHSDGHIIHIDFGFILSISPKNLGFEQSPFKLTPEFVDVMGGTNSEHWREFNRLLLVGMMTARKHMDRIINFVEIMRSNAQLPCFKNGCSGTVQNLRKRFHMNLTEQEMERKVEQLVQDSLKSLSTKLYDGYQYYTNGIL</sequence>
<evidence type="ECO:0000313" key="11">
    <source>
        <dbReference type="EMBL" id="KNC24068.1"/>
    </source>
</evidence>
<feature type="compositionally biased region" description="Polar residues" evidence="8">
    <location>
        <begin position="1465"/>
        <end position="1479"/>
    </location>
</feature>
<evidence type="ECO:0000256" key="1">
    <source>
        <dbReference type="ARBA" id="ARBA00004450"/>
    </source>
</evidence>
<feature type="compositionally biased region" description="Low complexity" evidence="8">
    <location>
        <begin position="1441"/>
        <end position="1455"/>
    </location>
</feature>
<feature type="compositionally biased region" description="Polar residues" evidence="8">
    <location>
        <begin position="965"/>
        <end position="975"/>
    </location>
</feature>
<dbReference type="SUPFAM" id="SSF56112">
    <property type="entry name" value="Protein kinase-like (PK-like)"/>
    <property type="match status" value="1"/>
</dbReference>
<dbReference type="InterPro" id="IPR049160">
    <property type="entry name" value="PI4KB-PIK1_PIK"/>
</dbReference>
<dbReference type="InterPro" id="IPR015433">
    <property type="entry name" value="PI3/4_kinase"/>
</dbReference>
<feature type="compositionally biased region" description="Low complexity" evidence="8">
    <location>
        <begin position="619"/>
        <end position="653"/>
    </location>
</feature>
<feature type="region of interest" description="Disordered" evidence="8">
    <location>
        <begin position="303"/>
        <end position="328"/>
    </location>
</feature>
<dbReference type="Pfam" id="PF21245">
    <property type="entry name" value="PI4KB-PIK1_PIK"/>
    <property type="match status" value="1"/>
</dbReference>
<dbReference type="STRING" id="7375.A0A0L0BVQ0"/>
<comment type="caution">
    <text evidence="11">The sequence shown here is derived from an EMBL/GenBank/DDBJ whole genome shotgun (WGS) entry which is preliminary data.</text>
</comment>
<gene>
    <name evidence="11" type="ORF">FF38_01461</name>
</gene>
<organism evidence="11 12">
    <name type="scientific">Lucilia cuprina</name>
    <name type="common">Green bottle fly</name>
    <name type="synonym">Australian sheep blowfly</name>
    <dbReference type="NCBI Taxonomy" id="7375"/>
    <lineage>
        <taxon>Eukaryota</taxon>
        <taxon>Metazoa</taxon>
        <taxon>Ecdysozoa</taxon>
        <taxon>Arthropoda</taxon>
        <taxon>Hexapoda</taxon>
        <taxon>Insecta</taxon>
        <taxon>Pterygota</taxon>
        <taxon>Neoptera</taxon>
        <taxon>Endopterygota</taxon>
        <taxon>Diptera</taxon>
        <taxon>Brachycera</taxon>
        <taxon>Muscomorpha</taxon>
        <taxon>Oestroidea</taxon>
        <taxon>Calliphoridae</taxon>
        <taxon>Luciliinae</taxon>
        <taxon>Lucilia</taxon>
    </lineage>
</organism>
<feature type="region of interest" description="Disordered" evidence="8">
    <location>
        <begin position="167"/>
        <end position="210"/>
    </location>
</feature>
<keyword evidence="3" id="KW-0808">Transferase</keyword>
<protein>
    <recommendedName>
        <fullName evidence="7">Phosphatidylinositol 4-kinase beta</fullName>
        <ecNumber evidence="2">2.7.1.67</ecNumber>
    </recommendedName>
</protein>
<feature type="region of interest" description="Disordered" evidence="8">
    <location>
        <begin position="1441"/>
        <end position="1510"/>
    </location>
</feature>
<dbReference type="EC" id="2.7.1.67" evidence="2"/>
<dbReference type="EMBL" id="JRES01001267">
    <property type="protein sequence ID" value="KNC24068.1"/>
    <property type="molecule type" value="Genomic_DNA"/>
</dbReference>
<dbReference type="SMART" id="SM00146">
    <property type="entry name" value="PI3Kc"/>
    <property type="match status" value="1"/>
</dbReference>
<feature type="compositionally biased region" description="Low complexity" evidence="8">
    <location>
        <begin position="917"/>
        <end position="930"/>
    </location>
</feature>
<dbReference type="InterPro" id="IPR001263">
    <property type="entry name" value="PI3K_accessory_dom"/>
</dbReference>